<reference evidence="1 2" key="1">
    <citation type="submission" date="2019-08" db="EMBL/GenBank/DDBJ databases">
        <title>The genome of the soybean aphid Biotype 1, its phylome, world population structure and adaptation to the North American continent.</title>
        <authorList>
            <person name="Giordano R."/>
            <person name="Donthu R.K."/>
            <person name="Hernandez A.G."/>
            <person name="Wright C.L."/>
            <person name="Zimin A.V."/>
        </authorList>
    </citation>
    <scope>NUCLEOTIDE SEQUENCE [LARGE SCALE GENOMIC DNA]</scope>
    <source>
        <tissue evidence="1">Whole aphids</tissue>
    </source>
</reference>
<keyword evidence="2" id="KW-1185">Reference proteome</keyword>
<feature type="non-terminal residue" evidence="1">
    <location>
        <position position="1"/>
    </location>
</feature>
<organism evidence="1 2">
    <name type="scientific">Aphis glycines</name>
    <name type="common">Soybean aphid</name>
    <dbReference type="NCBI Taxonomy" id="307491"/>
    <lineage>
        <taxon>Eukaryota</taxon>
        <taxon>Metazoa</taxon>
        <taxon>Ecdysozoa</taxon>
        <taxon>Arthropoda</taxon>
        <taxon>Hexapoda</taxon>
        <taxon>Insecta</taxon>
        <taxon>Pterygota</taxon>
        <taxon>Neoptera</taxon>
        <taxon>Paraneoptera</taxon>
        <taxon>Hemiptera</taxon>
        <taxon>Sternorrhyncha</taxon>
        <taxon>Aphidomorpha</taxon>
        <taxon>Aphidoidea</taxon>
        <taxon>Aphididae</taxon>
        <taxon>Aphidini</taxon>
        <taxon>Aphis</taxon>
        <taxon>Aphis</taxon>
    </lineage>
</organism>
<sequence>SNVRIIYMKCANRKEIYLYLLYINILIKSVQLITEVSSNNTASSFNFERRKIRNLNLVGQNDINDNHQDIKNASQQRTNVSIPSNNEWDQSCYRRNQKNNYIKPACDNVCMRNVAYNSWNKTKKVITTAIIRGVISDLKHKRIIQKISTEENNNQIIITTKYSRIGMNLFNLLDIIYLSFFKFNKHEK</sequence>
<gene>
    <name evidence="1" type="ORF">AGLY_004473</name>
</gene>
<accession>A0A6G0TYK4</accession>
<dbReference type="Proteomes" id="UP000475862">
    <property type="component" value="Unassembled WGS sequence"/>
</dbReference>
<protein>
    <submittedName>
        <fullName evidence="1">Uncharacterized protein</fullName>
    </submittedName>
</protein>
<name>A0A6G0TYK4_APHGL</name>
<evidence type="ECO:0000313" key="1">
    <source>
        <dbReference type="EMBL" id="KAE9541228.1"/>
    </source>
</evidence>
<comment type="caution">
    <text evidence="1">The sequence shown here is derived from an EMBL/GenBank/DDBJ whole genome shotgun (WGS) entry which is preliminary data.</text>
</comment>
<proteinExistence type="predicted"/>
<dbReference type="AlphaFoldDB" id="A0A6G0TYK4"/>
<evidence type="ECO:0000313" key="2">
    <source>
        <dbReference type="Proteomes" id="UP000475862"/>
    </source>
</evidence>
<dbReference type="EMBL" id="VYZN01000013">
    <property type="protein sequence ID" value="KAE9541228.1"/>
    <property type="molecule type" value="Genomic_DNA"/>
</dbReference>